<feature type="active site" evidence="6">
    <location>
        <position position="638"/>
    </location>
</feature>
<comment type="cofactor">
    <cofactor evidence="1 7">
        <name>Ca(2+)</name>
        <dbReference type="ChEBI" id="CHEBI:29108"/>
    </cofactor>
</comment>
<dbReference type="AlphaFoldDB" id="A0AAD5RWH2"/>
<feature type="region of interest" description="Disordered" evidence="10">
    <location>
        <begin position="34"/>
        <end position="111"/>
    </location>
</feature>
<evidence type="ECO:0000256" key="1">
    <source>
        <dbReference type="ARBA" id="ARBA00001913"/>
    </source>
</evidence>
<evidence type="ECO:0000256" key="4">
    <source>
        <dbReference type="ARBA" id="ARBA00022801"/>
    </source>
</evidence>
<feature type="active site" description="Proton donor" evidence="6">
    <location>
        <position position="256"/>
    </location>
</feature>
<dbReference type="InterPro" id="IPR001382">
    <property type="entry name" value="Glyco_hydro_47"/>
</dbReference>
<feature type="disulfide bond" evidence="8">
    <location>
        <begin position="485"/>
        <end position="514"/>
    </location>
</feature>
<evidence type="ECO:0000256" key="8">
    <source>
        <dbReference type="PIRSR" id="PIRSR601382-3"/>
    </source>
</evidence>
<dbReference type="PANTHER" id="PTHR11742:SF89">
    <property type="entry name" value="ALPHA-1,2-MANNOSIDASE"/>
    <property type="match status" value="1"/>
</dbReference>
<evidence type="ECO:0000256" key="2">
    <source>
        <dbReference type="ARBA" id="ARBA00004922"/>
    </source>
</evidence>
<dbReference type="Gene3D" id="1.50.10.10">
    <property type="match status" value="2"/>
</dbReference>
<organism evidence="11 12">
    <name type="scientific">Zalerion maritima</name>
    <dbReference type="NCBI Taxonomy" id="339359"/>
    <lineage>
        <taxon>Eukaryota</taxon>
        <taxon>Fungi</taxon>
        <taxon>Dikarya</taxon>
        <taxon>Ascomycota</taxon>
        <taxon>Pezizomycotina</taxon>
        <taxon>Sordariomycetes</taxon>
        <taxon>Lulworthiomycetidae</taxon>
        <taxon>Lulworthiales</taxon>
        <taxon>Lulworthiaceae</taxon>
        <taxon>Zalerion</taxon>
    </lineage>
</organism>
<gene>
    <name evidence="11" type="ORF">MKZ38_004449</name>
</gene>
<evidence type="ECO:0000256" key="10">
    <source>
        <dbReference type="SAM" id="MobiDB-lite"/>
    </source>
</evidence>
<comment type="caution">
    <text evidence="11">The sequence shown here is derived from an EMBL/GenBank/DDBJ whole genome shotgun (WGS) entry which is preliminary data.</text>
</comment>
<evidence type="ECO:0000256" key="3">
    <source>
        <dbReference type="ARBA" id="ARBA00007658"/>
    </source>
</evidence>
<evidence type="ECO:0000256" key="9">
    <source>
        <dbReference type="RuleBase" id="RU361193"/>
    </source>
</evidence>
<evidence type="ECO:0000313" key="11">
    <source>
        <dbReference type="EMBL" id="KAJ2905772.1"/>
    </source>
</evidence>
<evidence type="ECO:0000256" key="5">
    <source>
        <dbReference type="ARBA" id="ARBA00023157"/>
    </source>
</evidence>
<feature type="binding site" evidence="7">
    <location>
        <position position="773"/>
    </location>
    <ligand>
        <name>Ca(2+)</name>
        <dbReference type="ChEBI" id="CHEBI:29108"/>
    </ligand>
</feature>
<dbReference type="InterPro" id="IPR050749">
    <property type="entry name" value="Glycosyl_Hydrolase_47"/>
</dbReference>
<evidence type="ECO:0000313" key="12">
    <source>
        <dbReference type="Proteomes" id="UP001201980"/>
    </source>
</evidence>
<keyword evidence="12" id="KW-1185">Reference proteome</keyword>
<proteinExistence type="inferred from homology"/>
<dbReference type="GO" id="GO:0016020">
    <property type="term" value="C:membrane"/>
    <property type="evidence" value="ECO:0007669"/>
    <property type="project" value="InterPro"/>
</dbReference>
<keyword evidence="5 8" id="KW-1015">Disulfide bond</keyword>
<dbReference type="GO" id="GO:0005509">
    <property type="term" value="F:calcium ion binding"/>
    <property type="evidence" value="ECO:0007669"/>
    <property type="project" value="InterPro"/>
</dbReference>
<feature type="compositionally biased region" description="Basic and acidic residues" evidence="10">
    <location>
        <begin position="40"/>
        <end position="50"/>
    </location>
</feature>
<name>A0AAD5RWH2_9PEZI</name>
<comment type="pathway">
    <text evidence="2">Protein modification; protein glycosylation.</text>
</comment>
<comment type="similarity">
    <text evidence="3 9">Belongs to the glycosyl hydrolase 47 family.</text>
</comment>
<dbReference type="GO" id="GO:0004571">
    <property type="term" value="F:mannosyl-oligosaccharide 1,2-alpha-mannosidase activity"/>
    <property type="evidence" value="ECO:0007669"/>
    <property type="project" value="InterPro"/>
</dbReference>
<dbReference type="Pfam" id="PF01532">
    <property type="entry name" value="Glyco_hydro_47"/>
    <property type="match status" value="2"/>
</dbReference>
<sequence>MPPFRVRRTRVVVLAAVVVCGVYKFGFPSLTPPPPPPVPIHDENGLHIKPPDGPGAVGDIYPGSPPDHPPPRSGPGSVHDVYIPNDNRRPEDDGQESLTGATDPHPAGPEKKLTIVFKPSSFNWSEVPEFYPIEGRLTPLPTAHKPLPRVQHDFGADTFYPDQDASETESRRIAVKSAFLRCWDSYRNNASSWMRDELLPVSGGGKTTFGGWSATLVDSLDTLWIMGLEDEFREAAAAAASLDFANTTETAVNMFETTIRHLGGLLSAYDLSGEEALKLKAVELGDMLYHAFDTHNRMPNFWFVFKAAKNGNQKPGNNDPSASPGSLSMEFARLSQITGDMKYYDAVARIKSFLQETQQKTKLPGMWPTRLNFNLQSANLDHSFTIGAAADSLYEYLLKTHVLLGAADHSWLEMYETAMGTVEKYLLFSPMIPPSSNHGKIASSDSTAERKPGYAGVESDVVFAGSSYVRAAGPELQPETQHLTCFAGGMFALGGRILGKPHHLDLGTKITRGCTWAYDATATGIMPEVFNLVPCRAASSATSSVLGWLFGSLFSSSGSTTGMVSNGPQKATSKPPAGFLADEDHTLTSCEWDERLFADATRSKRQHKPPGTGKNVAHGETPKGMSAIRDFRYILRPEAIESVFVLYRVTGDPELRNVAWRMFAAITKATKTKLANSAIKDVTVSDGEMMDSMEVSFTQRPLHACPVLRHSLPPLQEGRKEGWMDGWVNETRNGRHTDNHRKQSFWLAETLKYFYLIFSPPDLISLDHYVFNTEAHPLKRPRVK</sequence>
<feature type="active site" description="Proton donor" evidence="6">
    <location>
        <position position="528"/>
    </location>
</feature>
<dbReference type="GO" id="GO:0005783">
    <property type="term" value="C:endoplasmic reticulum"/>
    <property type="evidence" value="ECO:0007669"/>
    <property type="project" value="TreeGrafter"/>
</dbReference>
<keyword evidence="9" id="KW-0326">Glycosidase</keyword>
<dbReference type="SUPFAM" id="SSF48225">
    <property type="entry name" value="Seven-hairpin glycosidases"/>
    <property type="match status" value="2"/>
</dbReference>
<reference evidence="11" key="1">
    <citation type="submission" date="2022-07" db="EMBL/GenBank/DDBJ databases">
        <title>Draft genome sequence of Zalerion maritima ATCC 34329, a (micro)plastics degrading marine fungus.</title>
        <authorList>
            <person name="Paco A."/>
            <person name="Goncalves M.F.M."/>
            <person name="Rocha-Santos T.A.P."/>
            <person name="Alves A."/>
        </authorList>
    </citation>
    <scope>NUCLEOTIDE SEQUENCE</scope>
    <source>
        <strain evidence="11">ATCC 34329</strain>
    </source>
</reference>
<dbReference type="PANTHER" id="PTHR11742">
    <property type="entry name" value="MANNOSYL-OLIGOSACCHARIDE ALPHA-1,2-MANNOSIDASE-RELATED"/>
    <property type="match status" value="1"/>
</dbReference>
<dbReference type="Proteomes" id="UP001201980">
    <property type="component" value="Unassembled WGS sequence"/>
</dbReference>
<evidence type="ECO:0000256" key="6">
    <source>
        <dbReference type="PIRSR" id="PIRSR601382-1"/>
    </source>
</evidence>
<protein>
    <recommendedName>
        <fullName evidence="9">alpha-1,2-Mannosidase</fullName>
        <ecNumber evidence="9">3.2.1.-</ecNumber>
    </recommendedName>
</protein>
<dbReference type="EMBL" id="JAKWBI020000025">
    <property type="protein sequence ID" value="KAJ2905772.1"/>
    <property type="molecule type" value="Genomic_DNA"/>
</dbReference>
<dbReference type="GO" id="GO:0036503">
    <property type="term" value="P:ERAD pathway"/>
    <property type="evidence" value="ECO:0007669"/>
    <property type="project" value="UniProtKB-ARBA"/>
</dbReference>
<evidence type="ECO:0000256" key="7">
    <source>
        <dbReference type="PIRSR" id="PIRSR601382-2"/>
    </source>
</evidence>
<feature type="compositionally biased region" description="Pro residues" evidence="10">
    <location>
        <begin position="63"/>
        <end position="73"/>
    </location>
</feature>
<keyword evidence="7" id="KW-0106">Calcium</keyword>
<dbReference type="EC" id="3.2.1.-" evidence="9"/>
<dbReference type="InterPro" id="IPR012341">
    <property type="entry name" value="6hp_glycosidase-like_sf"/>
</dbReference>
<feature type="active site" evidence="6">
    <location>
        <position position="391"/>
    </location>
</feature>
<keyword evidence="7" id="KW-0479">Metal-binding</keyword>
<keyword evidence="4 9" id="KW-0378">Hydrolase</keyword>
<dbReference type="PRINTS" id="PR00747">
    <property type="entry name" value="GLYHDRLASE47"/>
</dbReference>
<accession>A0AAD5RWH2</accession>
<dbReference type="GO" id="GO:0005975">
    <property type="term" value="P:carbohydrate metabolic process"/>
    <property type="evidence" value="ECO:0007669"/>
    <property type="project" value="InterPro"/>
</dbReference>
<dbReference type="InterPro" id="IPR036026">
    <property type="entry name" value="Seven-hairpin_glycosidases"/>
</dbReference>
<feature type="region of interest" description="Disordered" evidence="10">
    <location>
        <begin position="601"/>
        <end position="622"/>
    </location>
</feature>